<dbReference type="InterPro" id="IPR015942">
    <property type="entry name" value="Asp/Glu/hydantoin_racemase"/>
</dbReference>
<keyword evidence="3" id="KW-1185">Reference proteome</keyword>
<gene>
    <name evidence="2" type="ORF">G3256_18945</name>
</gene>
<dbReference type="AlphaFoldDB" id="A0A858SX62"/>
<organism evidence="2 3">
    <name type="scientific">Roseobacter ponti</name>
    <dbReference type="NCBI Taxonomy" id="1891787"/>
    <lineage>
        <taxon>Bacteria</taxon>
        <taxon>Pseudomonadati</taxon>
        <taxon>Pseudomonadota</taxon>
        <taxon>Alphaproteobacteria</taxon>
        <taxon>Rhodobacterales</taxon>
        <taxon>Roseobacteraceae</taxon>
        <taxon>Roseobacter</taxon>
    </lineage>
</organism>
<evidence type="ECO:0000256" key="1">
    <source>
        <dbReference type="ARBA" id="ARBA00038414"/>
    </source>
</evidence>
<evidence type="ECO:0000313" key="3">
    <source>
        <dbReference type="Proteomes" id="UP000503308"/>
    </source>
</evidence>
<reference evidence="2 3" key="1">
    <citation type="submission" date="2020-02" db="EMBL/GenBank/DDBJ databases">
        <title>Genome sequence of Roseobacter ponti.</title>
        <authorList>
            <person name="Hollensteiner J."/>
            <person name="Schneider D."/>
            <person name="Poehlein A."/>
            <person name="Daniel R."/>
        </authorList>
    </citation>
    <scope>NUCLEOTIDE SEQUENCE [LARGE SCALE GENOMIC DNA]</scope>
    <source>
        <strain evidence="2 3">DSM 106830</strain>
        <plasmid evidence="2 3">p1</plasmid>
    </source>
</reference>
<dbReference type="InterPro" id="IPR053714">
    <property type="entry name" value="Iso_Racemase_Enz_sf"/>
</dbReference>
<dbReference type="Proteomes" id="UP000503308">
    <property type="component" value="Plasmid p1"/>
</dbReference>
<dbReference type="EMBL" id="CP048789">
    <property type="protein sequence ID" value="QJF53364.1"/>
    <property type="molecule type" value="Genomic_DNA"/>
</dbReference>
<sequence>MSGPRPILVINPNSTVEVTEEIAAAVNALPGAAGRFECVTIAESPRTISTDQDVTEAGARVADLAATRPDAAAIIIACFSDPGLTEVRHRVRVPVIGIQMASVMTAIATGAPFGVIALSPASIPRHMAFYDRLGILHHCAGEVGLSGVSALDAGRSDAVYAETLAAGKQLVAQGARSVIPGCAGFSPRRMQLETDLGVPVIDPVRAAAAMAPGLI</sequence>
<evidence type="ECO:0000313" key="2">
    <source>
        <dbReference type="EMBL" id="QJF53364.1"/>
    </source>
</evidence>
<dbReference type="PANTHER" id="PTHR28047">
    <property type="entry name" value="PROTEIN DCG1"/>
    <property type="match status" value="1"/>
</dbReference>
<proteinExistence type="inferred from homology"/>
<dbReference type="KEGG" id="rpon:G3256_18945"/>
<dbReference type="RefSeq" id="WP_169642575.1">
    <property type="nucleotide sequence ID" value="NZ_CP048789.1"/>
</dbReference>
<accession>A0A858SX62</accession>
<dbReference type="InterPro" id="IPR052186">
    <property type="entry name" value="Hydantoin_racemase-like"/>
</dbReference>
<geneLocation type="plasmid" evidence="2 3">
    <name>p1</name>
</geneLocation>
<protein>
    <submittedName>
        <fullName evidence="2">Asp/Glu/hydantoin racemase</fullName>
    </submittedName>
</protein>
<keyword evidence="2" id="KW-0614">Plasmid</keyword>
<dbReference type="PANTHER" id="PTHR28047:SF5">
    <property type="entry name" value="PROTEIN DCG1"/>
    <property type="match status" value="1"/>
</dbReference>
<dbReference type="Gene3D" id="3.40.50.12500">
    <property type="match status" value="1"/>
</dbReference>
<dbReference type="GO" id="GO:0047661">
    <property type="term" value="F:amino-acid racemase activity"/>
    <property type="evidence" value="ECO:0007669"/>
    <property type="project" value="InterPro"/>
</dbReference>
<comment type="similarity">
    <text evidence="1">Belongs to the HyuE racemase family.</text>
</comment>
<name>A0A858SX62_9RHOB</name>
<dbReference type="Pfam" id="PF01177">
    <property type="entry name" value="Asp_Glu_race"/>
    <property type="match status" value="1"/>
</dbReference>